<evidence type="ECO:0000313" key="11">
    <source>
        <dbReference type="Proteomes" id="UP001362999"/>
    </source>
</evidence>
<evidence type="ECO:0000256" key="1">
    <source>
        <dbReference type="ARBA" id="ARBA00004123"/>
    </source>
</evidence>
<dbReference type="GO" id="GO:0008270">
    <property type="term" value="F:zinc ion binding"/>
    <property type="evidence" value="ECO:0007669"/>
    <property type="project" value="InterPro"/>
</dbReference>
<keyword evidence="5" id="KW-0238">DNA-binding</keyword>
<comment type="caution">
    <text evidence="10">The sequence shown here is derived from an EMBL/GenBank/DDBJ whole genome shotgun (WGS) entry which is preliminary data.</text>
</comment>
<dbReference type="InterPro" id="IPR051615">
    <property type="entry name" value="Transcr_Regulatory_Elem"/>
</dbReference>
<feature type="compositionally biased region" description="Acidic residues" evidence="8">
    <location>
        <begin position="105"/>
        <end position="125"/>
    </location>
</feature>
<evidence type="ECO:0000256" key="7">
    <source>
        <dbReference type="ARBA" id="ARBA00023242"/>
    </source>
</evidence>
<feature type="domain" description="Zn(2)-C6 fungal-type" evidence="9">
    <location>
        <begin position="15"/>
        <end position="47"/>
    </location>
</feature>
<dbReference type="PROSITE" id="PS50048">
    <property type="entry name" value="ZN2_CY6_FUNGAL_2"/>
    <property type="match status" value="1"/>
</dbReference>
<dbReference type="Pfam" id="PF04082">
    <property type="entry name" value="Fungal_trans"/>
    <property type="match status" value="1"/>
</dbReference>
<keyword evidence="2" id="KW-0479">Metal-binding</keyword>
<accession>A0AAW0DAT2</accession>
<dbReference type="InterPro" id="IPR007219">
    <property type="entry name" value="XnlR_reg_dom"/>
</dbReference>
<evidence type="ECO:0000256" key="4">
    <source>
        <dbReference type="ARBA" id="ARBA00023015"/>
    </source>
</evidence>
<dbReference type="SMART" id="SM00906">
    <property type="entry name" value="Fungal_trans"/>
    <property type="match status" value="1"/>
</dbReference>
<keyword evidence="4" id="KW-0805">Transcription regulation</keyword>
<gene>
    <name evidence="10" type="ORF">R3P38DRAFT_2870232</name>
</gene>
<evidence type="ECO:0000256" key="2">
    <source>
        <dbReference type="ARBA" id="ARBA00022723"/>
    </source>
</evidence>
<dbReference type="InterPro" id="IPR036864">
    <property type="entry name" value="Zn2-C6_fun-type_DNA-bd_sf"/>
</dbReference>
<evidence type="ECO:0000313" key="10">
    <source>
        <dbReference type="EMBL" id="KAK7048576.1"/>
    </source>
</evidence>
<reference evidence="10 11" key="1">
    <citation type="journal article" date="2024" name="J Genomics">
        <title>Draft genome sequencing and assembly of Favolaschia claudopus CIRM-BRFM 2984 isolated from oak limbs.</title>
        <authorList>
            <person name="Navarro D."/>
            <person name="Drula E."/>
            <person name="Chaduli D."/>
            <person name="Cazenave R."/>
            <person name="Ahrendt S."/>
            <person name="Wang J."/>
            <person name="Lipzen A."/>
            <person name="Daum C."/>
            <person name="Barry K."/>
            <person name="Grigoriev I.V."/>
            <person name="Favel A."/>
            <person name="Rosso M.N."/>
            <person name="Martin F."/>
        </authorList>
    </citation>
    <scope>NUCLEOTIDE SEQUENCE [LARGE SCALE GENOMIC DNA]</scope>
    <source>
        <strain evidence="10 11">CIRM-BRFM 2984</strain>
    </source>
</reference>
<dbReference type="CDD" id="cd12148">
    <property type="entry name" value="fungal_TF_MHR"/>
    <property type="match status" value="1"/>
</dbReference>
<dbReference type="CDD" id="cd00067">
    <property type="entry name" value="GAL4"/>
    <property type="match status" value="1"/>
</dbReference>
<evidence type="ECO:0000259" key="9">
    <source>
        <dbReference type="PROSITE" id="PS50048"/>
    </source>
</evidence>
<organism evidence="10 11">
    <name type="scientific">Favolaschia claudopus</name>
    <dbReference type="NCBI Taxonomy" id="2862362"/>
    <lineage>
        <taxon>Eukaryota</taxon>
        <taxon>Fungi</taxon>
        <taxon>Dikarya</taxon>
        <taxon>Basidiomycota</taxon>
        <taxon>Agaricomycotina</taxon>
        <taxon>Agaricomycetes</taxon>
        <taxon>Agaricomycetidae</taxon>
        <taxon>Agaricales</taxon>
        <taxon>Marasmiineae</taxon>
        <taxon>Mycenaceae</taxon>
        <taxon>Favolaschia</taxon>
    </lineage>
</organism>
<protein>
    <submittedName>
        <fullName evidence="10">Zn(2)-C6 fungal-type domain-containing protein</fullName>
    </submittedName>
</protein>
<dbReference type="AlphaFoldDB" id="A0AAW0DAT2"/>
<dbReference type="GO" id="GO:0005634">
    <property type="term" value="C:nucleus"/>
    <property type="evidence" value="ECO:0007669"/>
    <property type="project" value="UniProtKB-SubCell"/>
</dbReference>
<keyword evidence="11" id="KW-1185">Reference proteome</keyword>
<evidence type="ECO:0000256" key="5">
    <source>
        <dbReference type="ARBA" id="ARBA00023125"/>
    </source>
</evidence>
<dbReference type="PANTHER" id="PTHR31313">
    <property type="entry name" value="TY1 ENHANCER ACTIVATOR"/>
    <property type="match status" value="1"/>
</dbReference>
<sequence>MASKNRVRAPYATQACTVCRSKKSKCDGTKPVCGSCAASGRGDECSWGRNVPTKKPRTEAHFEALRKRANSLQVYVELLEDLLSKCICQDVSSHLQSRPQRPEDQSGEEGGETDTDAPDSDEEITQELTIPTKRLKLGDPNDDPLLYGAYFRVDYEPETQPPRKESSEHTAQTYVLQLEGVDVADTHPAIDWSRYLPPDVVLERKEHDKVLDLAFHFHTMFPIVTSLFLRDMYQALSVPPEDDLPRLTYYSPMLHNAILAISLVFSDDPNLQDPKTRLQFVRAAQARFDFKKPDASMVHALAFIATFYTDIGDRIPAELYFGMSTRLVITLGLGNDASEWVKAGVITHDEMVGRNWTYWSIFILDVIWALYWGRDFTGPPRRNALMPYIDSNLDQMSWFHSSAKMGPQADYTTLILYETSALSIIATQITDTISKLRPPTRLNAIQIVEQITKIDLELNNWKSRLPPEIDMNQASKASCTPQRLMLHLAYWWCFVVLHRPFFHRRAHLIQHSDPEVDHVKLCVRAAENILELTETWSSLYPLRYAEMKVAGVVFTAATVFMLRALHATASSRIAHSVLNIALAQVHTCIRLLREMGETWISSARSAELLQAILDEKLKPVIDRRLALKGDQLLPVTRDPRQYEVPPMQAHPGGEVLAAGDPPSGEWVSSRDTAVGWSELPLDEDFMVQMQVTSDPSSYRGTSSYYHEFDSNGYLFSNLPDSFRAAEQYAV</sequence>
<dbReference type="SMART" id="SM00066">
    <property type="entry name" value="GAL4"/>
    <property type="match status" value="1"/>
</dbReference>
<dbReference type="Pfam" id="PF00172">
    <property type="entry name" value="Zn_clus"/>
    <property type="match status" value="1"/>
</dbReference>
<dbReference type="EMBL" id="JAWWNJ010000009">
    <property type="protein sequence ID" value="KAK7048576.1"/>
    <property type="molecule type" value="Genomic_DNA"/>
</dbReference>
<dbReference type="Proteomes" id="UP001362999">
    <property type="component" value="Unassembled WGS sequence"/>
</dbReference>
<dbReference type="GO" id="GO:0000981">
    <property type="term" value="F:DNA-binding transcription factor activity, RNA polymerase II-specific"/>
    <property type="evidence" value="ECO:0007669"/>
    <property type="project" value="InterPro"/>
</dbReference>
<keyword evidence="3" id="KW-0862">Zinc</keyword>
<evidence type="ECO:0000256" key="3">
    <source>
        <dbReference type="ARBA" id="ARBA00022833"/>
    </source>
</evidence>
<dbReference type="Gene3D" id="4.10.240.10">
    <property type="entry name" value="Zn(2)-C6 fungal-type DNA-binding domain"/>
    <property type="match status" value="1"/>
</dbReference>
<dbReference type="SUPFAM" id="SSF57701">
    <property type="entry name" value="Zn2/Cys6 DNA-binding domain"/>
    <property type="match status" value="1"/>
</dbReference>
<dbReference type="GO" id="GO:0003677">
    <property type="term" value="F:DNA binding"/>
    <property type="evidence" value="ECO:0007669"/>
    <property type="project" value="UniProtKB-KW"/>
</dbReference>
<dbReference type="InterPro" id="IPR001138">
    <property type="entry name" value="Zn2Cys6_DnaBD"/>
</dbReference>
<name>A0AAW0DAT2_9AGAR</name>
<dbReference type="GO" id="GO:0006351">
    <property type="term" value="P:DNA-templated transcription"/>
    <property type="evidence" value="ECO:0007669"/>
    <property type="project" value="InterPro"/>
</dbReference>
<keyword evidence="6" id="KW-0804">Transcription</keyword>
<dbReference type="PANTHER" id="PTHR31313:SF81">
    <property type="entry name" value="TY1 ENHANCER ACTIVATOR"/>
    <property type="match status" value="1"/>
</dbReference>
<evidence type="ECO:0000256" key="6">
    <source>
        <dbReference type="ARBA" id="ARBA00023163"/>
    </source>
</evidence>
<comment type="subcellular location">
    <subcellularLocation>
        <location evidence="1">Nucleus</location>
    </subcellularLocation>
</comment>
<keyword evidence="7" id="KW-0539">Nucleus</keyword>
<feature type="region of interest" description="Disordered" evidence="8">
    <location>
        <begin position="94"/>
        <end position="141"/>
    </location>
</feature>
<evidence type="ECO:0000256" key="8">
    <source>
        <dbReference type="SAM" id="MobiDB-lite"/>
    </source>
</evidence>
<proteinExistence type="predicted"/>
<dbReference type="PROSITE" id="PS00463">
    <property type="entry name" value="ZN2_CY6_FUNGAL_1"/>
    <property type="match status" value="1"/>
</dbReference>